<reference evidence="1" key="2">
    <citation type="journal article" date="2015" name="Data Brief">
        <title>Shoot transcriptome of the giant reed, Arundo donax.</title>
        <authorList>
            <person name="Barrero R.A."/>
            <person name="Guerrero F.D."/>
            <person name="Moolhuijzen P."/>
            <person name="Goolsby J.A."/>
            <person name="Tidwell J."/>
            <person name="Bellgard S.E."/>
            <person name="Bellgard M.I."/>
        </authorList>
    </citation>
    <scope>NUCLEOTIDE SEQUENCE</scope>
    <source>
        <tissue evidence="1">Shoot tissue taken approximately 20 cm above the soil surface</tissue>
    </source>
</reference>
<reference evidence="1" key="1">
    <citation type="submission" date="2014-09" db="EMBL/GenBank/DDBJ databases">
        <authorList>
            <person name="Magalhaes I.L.F."/>
            <person name="Oliveira U."/>
            <person name="Santos F.R."/>
            <person name="Vidigal T.H.D.A."/>
            <person name="Brescovit A.D."/>
            <person name="Santos A.J."/>
        </authorList>
    </citation>
    <scope>NUCLEOTIDE SEQUENCE</scope>
    <source>
        <tissue evidence="1">Shoot tissue taken approximately 20 cm above the soil surface</tissue>
    </source>
</reference>
<sequence>MWVNSGTSKGDSGDYQNFSLTLHELKEMSLKPSYADTRV</sequence>
<organism evidence="1">
    <name type="scientific">Arundo donax</name>
    <name type="common">Giant reed</name>
    <name type="synonym">Donax arundinaceus</name>
    <dbReference type="NCBI Taxonomy" id="35708"/>
    <lineage>
        <taxon>Eukaryota</taxon>
        <taxon>Viridiplantae</taxon>
        <taxon>Streptophyta</taxon>
        <taxon>Embryophyta</taxon>
        <taxon>Tracheophyta</taxon>
        <taxon>Spermatophyta</taxon>
        <taxon>Magnoliopsida</taxon>
        <taxon>Liliopsida</taxon>
        <taxon>Poales</taxon>
        <taxon>Poaceae</taxon>
        <taxon>PACMAD clade</taxon>
        <taxon>Arundinoideae</taxon>
        <taxon>Arundineae</taxon>
        <taxon>Arundo</taxon>
    </lineage>
</organism>
<dbReference type="EMBL" id="GBRH01171713">
    <property type="protein sequence ID" value="JAE26183.1"/>
    <property type="molecule type" value="Transcribed_RNA"/>
</dbReference>
<dbReference type="AlphaFoldDB" id="A0A0A9GZZ2"/>
<proteinExistence type="predicted"/>
<accession>A0A0A9GZZ2</accession>
<name>A0A0A9GZZ2_ARUDO</name>
<evidence type="ECO:0000313" key="1">
    <source>
        <dbReference type="EMBL" id="JAE26183.1"/>
    </source>
</evidence>
<protein>
    <submittedName>
        <fullName evidence="1">Uncharacterized protein</fullName>
    </submittedName>
</protein>